<feature type="domain" description="RRM" evidence="5">
    <location>
        <begin position="44"/>
        <end position="121"/>
    </location>
</feature>
<name>A0A6J2XH53_SITOR</name>
<dbReference type="KEGG" id="soy:115878180"/>
<dbReference type="Pfam" id="PF12923">
    <property type="entry name" value="RRP7"/>
    <property type="match status" value="1"/>
</dbReference>
<dbReference type="GO" id="GO:0006364">
    <property type="term" value="P:rRNA processing"/>
    <property type="evidence" value="ECO:0007669"/>
    <property type="project" value="TreeGrafter"/>
</dbReference>
<dbReference type="Proteomes" id="UP000504635">
    <property type="component" value="Unplaced"/>
</dbReference>
<dbReference type="Gene3D" id="6.10.250.1770">
    <property type="match status" value="1"/>
</dbReference>
<dbReference type="CDD" id="cd12951">
    <property type="entry name" value="RRP7_Rrp7A"/>
    <property type="match status" value="1"/>
</dbReference>
<dbReference type="GO" id="GO:0000028">
    <property type="term" value="P:ribosomal small subunit assembly"/>
    <property type="evidence" value="ECO:0007669"/>
    <property type="project" value="TreeGrafter"/>
</dbReference>
<reference evidence="7" key="1">
    <citation type="submission" date="2025-08" db="UniProtKB">
        <authorList>
            <consortium name="RefSeq"/>
        </authorList>
    </citation>
    <scope>IDENTIFICATION</scope>
    <source>
        <tissue evidence="7">Gonads</tissue>
    </source>
</reference>
<evidence type="ECO:0000313" key="6">
    <source>
        <dbReference type="Proteomes" id="UP000504635"/>
    </source>
</evidence>
<accession>A0A6J2XH53</accession>
<dbReference type="AlphaFoldDB" id="A0A6J2XH53"/>
<sequence length="246" mass="28781">MTGKNINNFKVVKFKYSKESSSSHNLFIKEHSLRVQEDDKPPGRTLFVINIPPYITEVYLKKLFLQFGNVTSVIFQEPNTEDHKNYNGFKKCYVVFASRSSLLKSLKITCLGLEESPIKTGLQKWMQEYNDSVVKPEILQAEINSFMKKYDKLEESKAKNQEEVDKEGWTVVTKKGRNPGLARKESVEIKLNEKTKISSKKKELKNFYTFQIRESKMKNIVQLRKNYEEAKKKVALMRASRKFKPY</sequence>
<dbReference type="OrthoDB" id="5390at2759"/>
<protein>
    <submittedName>
        <fullName evidence="7">Ribosomal RNA-processing protein 7 homolog A</fullName>
    </submittedName>
</protein>
<gene>
    <name evidence="7" type="primary">LOC115878180</name>
</gene>
<feature type="coiled-coil region" evidence="4">
    <location>
        <begin position="213"/>
        <end position="240"/>
    </location>
</feature>
<dbReference type="GeneID" id="115878180"/>
<evidence type="ECO:0000256" key="1">
    <source>
        <dbReference type="ARBA" id="ARBA00006110"/>
    </source>
</evidence>
<dbReference type="SUPFAM" id="SSF54928">
    <property type="entry name" value="RNA-binding domain, RBD"/>
    <property type="match status" value="1"/>
</dbReference>
<dbReference type="FunCoup" id="A0A6J2XH53">
    <property type="interactions" value="1544"/>
</dbReference>
<dbReference type="InterPro" id="IPR040446">
    <property type="entry name" value="RRP7"/>
</dbReference>
<dbReference type="Gene3D" id="3.30.70.330">
    <property type="match status" value="1"/>
</dbReference>
<dbReference type="InterPro" id="IPR012677">
    <property type="entry name" value="Nucleotide-bd_a/b_plait_sf"/>
</dbReference>
<dbReference type="GO" id="GO:0032545">
    <property type="term" value="C:CURI complex"/>
    <property type="evidence" value="ECO:0007669"/>
    <property type="project" value="TreeGrafter"/>
</dbReference>
<dbReference type="InterPro" id="IPR035979">
    <property type="entry name" value="RBD_domain_sf"/>
</dbReference>
<comment type="similarity">
    <text evidence="1">Belongs to the RRP7 family.</text>
</comment>
<dbReference type="InterPro" id="IPR000504">
    <property type="entry name" value="RRM_dom"/>
</dbReference>
<dbReference type="PROSITE" id="PS50102">
    <property type="entry name" value="RRM"/>
    <property type="match status" value="1"/>
</dbReference>
<dbReference type="PANTHER" id="PTHR13191:SF0">
    <property type="entry name" value="RIBOSOMAL RNA-PROCESSING PROTEIN 7 HOMOLOG A-RELATED"/>
    <property type="match status" value="1"/>
</dbReference>
<organism evidence="6 7">
    <name type="scientific">Sitophilus oryzae</name>
    <name type="common">Rice weevil</name>
    <name type="synonym">Curculio oryzae</name>
    <dbReference type="NCBI Taxonomy" id="7048"/>
    <lineage>
        <taxon>Eukaryota</taxon>
        <taxon>Metazoa</taxon>
        <taxon>Ecdysozoa</taxon>
        <taxon>Arthropoda</taxon>
        <taxon>Hexapoda</taxon>
        <taxon>Insecta</taxon>
        <taxon>Pterygota</taxon>
        <taxon>Neoptera</taxon>
        <taxon>Endopterygota</taxon>
        <taxon>Coleoptera</taxon>
        <taxon>Polyphaga</taxon>
        <taxon>Cucujiformia</taxon>
        <taxon>Curculionidae</taxon>
        <taxon>Dryophthorinae</taxon>
        <taxon>Sitophilus</taxon>
    </lineage>
</organism>
<proteinExistence type="inferred from homology"/>
<evidence type="ECO:0000256" key="4">
    <source>
        <dbReference type="SAM" id="Coils"/>
    </source>
</evidence>
<dbReference type="Pfam" id="PF00076">
    <property type="entry name" value="RRM_1"/>
    <property type="match status" value="1"/>
</dbReference>
<dbReference type="InParanoid" id="A0A6J2XH53"/>
<keyword evidence="4" id="KW-0175">Coiled coil</keyword>
<evidence type="ECO:0000256" key="3">
    <source>
        <dbReference type="PROSITE-ProRule" id="PRU00176"/>
    </source>
</evidence>
<keyword evidence="2 3" id="KW-0694">RNA-binding</keyword>
<evidence type="ECO:0000256" key="2">
    <source>
        <dbReference type="ARBA" id="ARBA00022884"/>
    </source>
</evidence>
<dbReference type="InterPro" id="IPR024326">
    <property type="entry name" value="RRP7_C"/>
</dbReference>
<dbReference type="RefSeq" id="XP_030750451.1">
    <property type="nucleotide sequence ID" value="XM_030894591.1"/>
</dbReference>
<dbReference type="GO" id="GO:0003723">
    <property type="term" value="F:RNA binding"/>
    <property type="evidence" value="ECO:0007669"/>
    <property type="project" value="UniProtKB-UniRule"/>
</dbReference>
<dbReference type="GO" id="GO:0034456">
    <property type="term" value="C:UTP-C complex"/>
    <property type="evidence" value="ECO:0007669"/>
    <property type="project" value="TreeGrafter"/>
</dbReference>
<evidence type="ECO:0000313" key="7">
    <source>
        <dbReference type="RefSeq" id="XP_030750451.1"/>
    </source>
</evidence>
<evidence type="ECO:0000259" key="5">
    <source>
        <dbReference type="PROSITE" id="PS50102"/>
    </source>
</evidence>
<dbReference type="PANTHER" id="PTHR13191">
    <property type="entry name" value="RIBOSOMAL RNA PROCESSING PROTEIN 7-RELATED"/>
    <property type="match status" value="1"/>
</dbReference>
<keyword evidence="6" id="KW-1185">Reference proteome</keyword>